<evidence type="ECO:0000256" key="1">
    <source>
        <dbReference type="SAM" id="Phobius"/>
    </source>
</evidence>
<proteinExistence type="predicted"/>
<feature type="transmembrane region" description="Helical" evidence="1">
    <location>
        <begin position="42"/>
        <end position="67"/>
    </location>
</feature>
<accession>A0A1H1URB7</accession>
<keyword evidence="1" id="KW-0472">Membrane</keyword>
<keyword evidence="1" id="KW-1133">Transmembrane helix</keyword>
<organism evidence="2 3">
    <name type="scientific">Bradyrhizobium canariense</name>
    <dbReference type="NCBI Taxonomy" id="255045"/>
    <lineage>
        <taxon>Bacteria</taxon>
        <taxon>Pseudomonadati</taxon>
        <taxon>Pseudomonadota</taxon>
        <taxon>Alphaproteobacteria</taxon>
        <taxon>Hyphomicrobiales</taxon>
        <taxon>Nitrobacteraceae</taxon>
        <taxon>Bradyrhizobium</taxon>
    </lineage>
</organism>
<dbReference type="Proteomes" id="UP000243904">
    <property type="component" value="Chromosome I"/>
</dbReference>
<protein>
    <submittedName>
        <fullName evidence="2">Uncharacterized protein</fullName>
    </submittedName>
</protein>
<sequence>MDRRQVDAFAFMIAVTCFTAPMAAAMLGYIAHYNFGLSRLEIRIPAVVGAVIIAIVIATLVAIDFFCRRLRKP</sequence>
<evidence type="ECO:0000313" key="3">
    <source>
        <dbReference type="Proteomes" id="UP000243904"/>
    </source>
</evidence>
<keyword evidence="3" id="KW-1185">Reference proteome</keyword>
<feature type="transmembrane region" description="Helical" evidence="1">
    <location>
        <begin position="9"/>
        <end position="30"/>
    </location>
</feature>
<gene>
    <name evidence="2" type="ORF">SAMN05444158_3074</name>
</gene>
<reference evidence="3" key="1">
    <citation type="submission" date="2016-10" db="EMBL/GenBank/DDBJ databases">
        <authorList>
            <person name="Varghese N."/>
            <person name="Submissions S."/>
        </authorList>
    </citation>
    <scope>NUCLEOTIDE SEQUENCE [LARGE SCALE GENOMIC DNA]</scope>
    <source>
        <strain evidence="3">GAS369</strain>
    </source>
</reference>
<dbReference type="AlphaFoldDB" id="A0A1H1URB7"/>
<dbReference type="EMBL" id="LT629750">
    <property type="protein sequence ID" value="SDS75128.1"/>
    <property type="molecule type" value="Genomic_DNA"/>
</dbReference>
<evidence type="ECO:0000313" key="2">
    <source>
        <dbReference type="EMBL" id="SDS75128.1"/>
    </source>
</evidence>
<name>A0A1H1URB7_9BRAD</name>
<keyword evidence="1" id="KW-0812">Transmembrane</keyword>